<evidence type="ECO:0000313" key="12">
    <source>
        <dbReference type="Proteomes" id="UP000198976"/>
    </source>
</evidence>
<dbReference type="PANTHER" id="PTHR38594">
    <property type="entry name" value="PEP-DEPENDENT DIHYDROXYACETONE KINASE, PHOSPHORYL DONOR SUBUNIT DHAM"/>
    <property type="match status" value="1"/>
</dbReference>
<dbReference type="InterPro" id="IPR035895">
    <property type="entry name" value="HPr-like_sf"/>
</dbReference>
<dbReference type="InterPro" id="IPR039643">
    <property type="entry name" value="DhaM"/>
</dbReference>
<comment type="function">
    <text evidence="3">General (non sugar-specific) component of the phosphoenolpyruvate-dependent sugar phosphotransferase system (sugar PTS). This major carbohydrate active-transport system catalyzes the phosphorylation of incoming sugar substrates concomitantly with their translocation across the cell membrane. The phosphoryl group from phosphoenolpyruvate (PEP) is transferred to the phosphoryl carrier protein HPr by enzyme I. Phospho-HPr then transfers it to the PTS EIIA domain.</text>
</comment>
<dbReference type="PRINTS" id="PR00107">
    <property type="entry name" value="PHOSPHOCPHPR"/>
</dbReference>
<accession>A0ABY0V7H1</accession>
<gene>
    <name evidence="11" type="ORF">SAMN04489714_1115</name>
</gene>
<keyword evidence="11" id="KW-0418">Kinase</keyword>
<dbReference type="InterPro" id="IPR004701">
    <property type="entry name" value="PTS_EIIA_man-typ"/>
</dbReference>
<reference evidence="11 12" key="1">
    <citation type="submission" date="2016-10" db="EMBL/GenBank/DDBJ databases">
        <authorList>
            <person name="Varghese N."/>
            <person name="Submissions S."/>
        </authorList>
    </citation>
    <scope>NUCLEOTIDE SEQUENCE [LARGE SCALE GENOMIC DNA]</scope>
    <source>
        <strain evidence="11 12">DSM 9169</strain>
    </source>
</reference>
<dbReference type="NCBIfam" id="TIGR02364">
    <property type="entry name" value="dha_pts"/>
    <property type="match status" value="1"/>
</dbReference>
<dbReference type="PROSITE" id="PS51350">
    <property type="entry name" value="PTS_HPR_DOM"/>
    <property type="match status" value="1"/>
</dbReference>
<dbReference type="RefSeq" id="WP_070727199.1">
    <property type="nucleotide sequence ID" value="NZ_LT629792.1"/>
</dbReference>
<evidence type="ECO:0000256" key="1">
    <source>
        <dbReference type="ARBA" id="ARBA00001113"/>
    </source>
</evidence>
<comment type="catalytic activity">
    <reaction evidence="1">
        <text>dihydroxyacetone + phosphoenolpyruvate = dihydroxyacetone phosphate + pyruvate</text>
        <dbReference type="Rhea" id="RHEA:18381"/>
        <dbReference type="ChEBI" id="CHEBI:15361"/>
        <dbReference type="ChEBI" id="CHEBI:16016"/>
        <dbReference type="ChEBI" id="CHEBI:57642"/>
        <dbReference type="ChEBI" id="CHEBI:58702"/>
        <dbReference type="EC" id="2.7.1.121"/>
    </reaction>
</comment>
<evidence type="ECO:0000256" key="6">
    <source>
        <dbReference type="ARBA" id="ARBA00022679"/>
    </source>
</evidence>
<dbReference type="PANTHER" id="PTHR38594:SF1">
    <property type="entry name" value="PEP-DEPENDENT DIHYDROXYACETONE KINASE, PHOSPHORYL DONOR SUBUNIT DHAM"/>
    <property type="match status" value="1"/>
</dbReference>
<dbReference type="CDD" id="cd00367">
    <property type="entry name" value="PTS-HPr_like"/>
    <property type="match status" value="1"/>
</dbReference>
<dbReference type="InterPro" id="IPR000032">
    <property type="entry name" value="HPr-like"/>
</dbReference>
<feature type="domain" description="PTS EIIA type-4" evidence="9">
    <location>
        <begin position="4"/>
        <end position="135"/>
    </location>
</feature>
<dbReference type="NCBIfam" id="TIGR01003">
    <property type="entry name" value="PTS_HPr_family"/>
    <property type="match status" value="1"/>
</dbReference>
<evidence type="ECO:0000313" key="11">
    <source>
        <dbReference type="EMBL" id="SDT94489.1"/>
    </source>
</evidence>
<evidence type="ECO:0000256" key="2">
    <source>
        <dbReference type="ARBA" id="ARBA00002788"/>
    </source>
</evidence>
<proteinExistence type="predicted"/>
<dbReference type="Gene3D" id="3.30.1340.10">
    <property type="entry name" value="HPr-like"/>
    <property type="match status" value="1"/>
</dbReference>
<name>A0ABY0V7H1_9ACTO</name>
<evidence type="ECO:0000259" key="10">
    <source>
        <dbReference type="PROSITE" id="PS51350"/>
    </source>
</evidence>
<dbReference type="Pfam" id="PF00381">
    <property type="entry name" value="PTS-HPr"/>
    <property type="match status" value="1"/>
</dbReference>
<dbReference type="SUPFAM" id="SSF53062">
    <property type="entry name" value="PTS system fructose IIA component-like"/>
    <property type="match status" value="1"/>
</dbReference>
<evidence type="ECO:0000256" key="4">
    <source>
        <dbReference type="ARBA" id="ARBA00012095"/>
    </source>
</evidence>
<evidence type="ECO:0000256" key="8">
    <source>
        <dbReference type="SAM" id="MobiDB-lite"/>
    </source>
</evidence>
<feature type="region of interest" description="Disordered" evidence="8">
    <location>
        <begin position="120"/>
        <end position="141"/>
    </location>
</feature>
<dbReference type="InterPro" id="IPR036662">
    <property type="entry name" value="PTS_EIIA_man-typ_sf"/>
</dbReference>
<keyword evidence="6" id="KW-0808">Transferase</keyword>
<comment type="function">
    <text evidence="2">Component of the dihydroxyacetone kinase complex, which is responsible for the phosphoenolpyruvate (PEP)-dependent phosphorylation of dihydroxyacetone. DhaM serves as the phosphoryl donor. Is phosphorylated by phosphoenolpyruvate in an EI- and HPr-dependent reaction, and a phosphorelay system on histidine residues finally leads to phosphoryl transfer to DhaL and dihydroxyacetone.</text>
</comment>
<evidence type="ECO:0000259" key="9">
    <source>
        <dbReference type="PROSITE" id="PS51096"/>
    </source>
</evidence>
<dbReference type="SUPFAM" id="SSF55594">
    <property type="entry name" value="HPr-like"/>
    <property type="match status" value="1"/>
</dbReference>
<keyword evidence="12" id="KW-1185">Reference proteome</keyword>
<dbReference type="EMBL" id="LT629792">
    <property type="protein sequence ID" value="SDT94489.1"/>
    <property type="molecule type" value="Genomic_DNA"/>
</dbReference>
<dbReference type="PROSITE" id="PS00369">
    <property type="entry name" value="PTS_HPR_HIS"/>
    <property type="match status" value="1"/>
</dbReference>
<dbReference type="PROSITE" id="PS51096">
    <property type="entry name" value="PTS_EIIA_TYPE_4"/>
    <property type="match status" value="1"/>
</dbReference>
<dbReference type="Proteomes" id="UP000198976">
    <property type="component" value="Chromosome I"/>
</dbReference>
<dbReference type="InterPro" id="IPR001020">
    <property type="entry name" value="PTS_HPr_His_P_site"/>
</dbReference>
<protein>
    <recommendedName>
        <fullName evidence="5">Phosphocarrier protein HPr</fullName>
        <ecNumber evidence="4">2.7.1.121</ecNumber>
    </recommendedName>
</protein>
<dbReference type="InterPro" id="IPR012844">
    <property type="entry name" value="DhaM_N"/>
</dbReference>
<evidence type="ECO:0000256" key="5">
    <source>
        <dbReference type="ARBA" id="ARBA00020422"/>
    </source>
</evidence>
<dbReference type="EC" id="2.7.1.121" evidence="4"/>
<evidence type="ECO:0000256" key="7">
    <source>
        <dbReference type="ARBA" id="ARBA00046577"/>
    </source>
</evidence>
<sequence>MSSKVALVIVSHSDLLARGVREVAEQMAPDVHIECAGGMQDGSLGTSYDKVASAITRALGAIETGHDGAGVVCLTDMGSADLTVESVQEMEDFEALEHAHAPLVEGTIAAAISAQSGSSRSEVRAAAERAGAPDTPRSAASPVGRVVIHENEDTADHVVTATARVADPVGLHARPAALLARLAGSFDAEVFVNGADAGSALEVMALGVRQGDIVQLRATGPQAQEAIDALVDKLEE</sequence>
<dbReference type="GO" id="GO:0016301">
    <property type="term" value="F:kinase activity"/>
    <property type="evidence" value="ECO:0007669"/>
    <property type="project" value="UniProtKB-KW"/>
</dbReference>
<comment type="subunit">
    <text evidence="7">Homodimer. The dihydroxyacetone kinase complex is composed of a homodimer of DhaM, a homodimer of DhaK and the subunit DhaL.</text>
</comment>
<dbReference type="Pfam" id="PF03610">
    <property type="entry name" value="EIIA-man"/>
    <property type="match status" value="1"/>
</dbReference>
<organism evidence="11 12">
    <name type="scientific">Schaalia radingae</name>
    <dbReference type="NCBI Taxonomy" id="131110"/>
    <lineage>
        <taxon>Bacteria</taxon>
        <taxon>Bacillati</taxon>
        <taxon>Actinomycetota</taxon>
        <taxon>Actinomycetes</taxon>
        <taxon>Actinomycetales</taxon>
        <taxon>Actinomycetaceae</taxon>
        <taxon>Schaalia</taxon>
    </lineage>
</organism>
<evidence type="ECO:0000256" key="3">
    <source>
        <dbReference type="ARBA" id="ARBA00003681"/>
    </source>
</evidence>
<dbReference type="Gene3D" id="3.40.50.510">
    <property type="entry name" value="Phosphotransferase system, mannose-type IIA component"/>
    <property type="match status" value="1"/>
</dbReference>
<feature type="domain" description="HPr" evidence="10">
    <location>
        <begin position="158"/>
        <end position="236"/>
    </location>
</feature>